<feature type="compositionally biased region" description="Polar residues" evidence="1">
    <location>
        <begin position="186"/>
        <end position="204"/>
    </location>
</feature>
<reference evidence="2" key="2">
    <citation type="submission" date="2023-02" db="EMBL/GenBank/DDBJ databases">
        <authorList>
            <consortium name="DOE Joint Genome Institute"/>
            <person name="Mondo S.J."/>
            <person name="Chang Y."/>
            <person name="Wang Y."/>
            <person name="Ahrendt S."/>
            <person name="Andreopoulos W."/>
            <person name="Barry K."/>
            <person name="Beard J."/>
            <person name="Benny G.L."/>
            <person name="Blankenship S."/>
            <person name="Bonito G."/>
            <person name="Cuomo C."/>
            <person name="Desiro A."/>
            <person name="Gervers K.A."/>
            <person name="Hundley H."/>
            <person name="Kuo A."/>
            <person name="LaButti K."/>
            <person name="Lang B.F."/>
            <person name="Lipzen A."/>
            <person name="O'Donnell K."/>
            <person name="Pangilinan J."/>
            <person name="Reynolds N."/>
            <person name="Sandor L."/>
            <person name="Smith M.W."/>
            <person name="Tsang A."/>
            <person name="Grigoriev I.V."/>
            <person name="Stajich J.E."/>
            <person name="Spatafora J.W."/>
        </authorList>
    </citation>
    <scope>NUCLEOTIDE SEQUENCE</scope>
    <source>
        <strain evidence="2">RSA 2281</strain>
    </source>
</reference>
<organism evidence="2 3">
    <name type="scientific">Phascolomyces articulosus</name>
    <dbReference type="NCBI Taxonomy" id="60185"/>
    <lineage>
        <taxon>Eukaryota</taxon>
        <taxon>Fungi</taxon>
        <taxon>Fungi incertae sedis</taxon>
        <taxon>Mucoromycota</taxon>
        <taxon>Mucoromycotina</taxon>
        <taxon>Mucoromycetes</taxon>
        <taxon>Mucorales</taxon>
        <taxon>Lichtheimiaceae</taxon>
        <taxon>Phascolomyces</taxon>
    </lineage>
</organism>
<evidence type="ECO:0000313" key="3">
    <source>
        <dbReference type="Proteomes" id="UP001209540"/>
    </source>
</evidence>
<dbReference type="EMBL" id="JAIXMP010000070">
    <property type="protein sequence ID" value="KAI9243544.1"/>
    <property type="molecule type" value="Genomic_DNA"/>
</dbReference>
<keyword evidence="3" id="KW-1185">Reference proteome</keyword>
<sequence>MLLRTCQQSLPNRFTRTFTTSRVFLNSISSNRSSWTRSGLMRLRKGQLEDLARRHQMNAEGTKSDIVERLMKQPEVETPLEHSISIAVAEQASRENNLPGTKETLMDSLAEDVNSHVESQPGSGGTDPNSATTAIRQNGGNITKDLESERWMEAFELKLGSSRIRSKPKQPSMFSSSKPSRAPSSTVELPQQPKAISTTTAVSNDVTSKDKNQVAMPDDIDKAWVKAFEQKTCNRDMRQRMLGKDTFRASTMDSIEPTGLDWIQTSKAKDKHDGMPHEQLQKSVIGLGEHKNLNFNNTTDNTHYNNHDNNSTRNWIINSLVGSSLLIWICSGQDGFSKIVTSLTTSSS</sequence>
<feature type="compositionally biased region" description="Polar residues" evidence="1">
    <location>
        <begin position="116"/>
        <end position="141"/>
    </location>
</feature>
<accession>A0AAD5P8C9</accession>
<protein>
    <recommendedName>
        <fullName evidence="4">SAP domain-containing protein</fullName>
    </recommendedName>
</protein>
<feature type="region of interest" description="Disordered" evidence="1">
    <location>
        <begin position="114"/>
        <end position="147"/>
    </location>
</feature>
<feature type="compositionally biased region" description="Low complexity" evidence="1">
    <location>
        <begin position="169"/>
        <end position="185"/>
    </location>
</feature>
<comment type="caution">
    <text evidence="2">The sequence shown here is derived from an EMBL/GenBank/DDBJ whole genome shotgun (WGS) entry which is preliminary data.</text>
</comment>
<dbReference type="Proteomes" id="UP001209540">
    <property type="component" value="Unassembled WGS sequence"/>
</dbReference>
<gene>
    <name evidence="2" type="ORF">BDA99DRAFT_530144</name>
</gene>
<name>A0AAD5P8C9_9FUNG</name>
<evidence type="ECO:0000313" key="2">
    <source>
        <dbReference type="EMBL" id="KAI9243544.1"/>
    </source>
</evidence>
<proteinExistence type="predicted"/>
<reference evidence="2" key="1">
    <citation type="journal article" date="2022" name="IScience">
        <title>Evolution of zygomycete secretomes and the origins of terrestrial fungal ecologies.</title>
        <authorList>
            <person name="Chang Y."/>
            <person name="Wang Y."/>
            <person name="Mondo S."/>
            <person name="Ahrendt S."/>
            <person name="Andreopoulos W."/>
            <person name="Barry K."/>
            <person name="Beard J."/>
            <person name="Benny G.L."/>
            <person name="Blankenship S."/>
            <person name="Bonito G."/>
            <person name="Cuomo C."/>
            <person name="Desiro A."/>
            <person name="Gervers K.A."/>
            <person name="Hundley H."/>
            <person name="Kuo A."/>
            <person name="LaButti K."/>
            <person name="Lang B.F."/>
            <person name="Lipzen A."/>
            <person name="O'Donnell K."/>
            <person name="Pangilinan J."/>
            <person name="Reynolds N."/>
            <person name="Sandor L."/>
            <person name="Smith M.E."/>
            <person name="Tsang A."/>
            <person name="Grigoriev I.V."/>
            <person name="Stajich J.E."/>
            <person name="Spatafora J.W."/>
        </authorList>
    </citation>
    <scope>NUCLEOTIDE SEQUENCE</scope>
    <source>
        <strain evidence="2">RSA 2281</strain>
    </source>
</reference>
<dbReference type="AlphaFoldDB" id="A0AAD5P8C9"/>
<evidence type="ECO:0008006" key="4">
    <source>
        <dbReference type="Google" id="ProtNLM"/>
    </source>
</evidence>
<evidence type="ECO:0000256" key="1">
    <source>
        <dbReference type="SAM" id="MobiDB-lite"/>
    </source>
</evidence>
<feature type="region of interest" description="Disordered" evidence="1">
    <location>
        <begin position="162"/>
        <end position="204"/>
    </location>
</feature>